<dbReference type="PANTHER" id="PTHR42834:SF1">
    <property type="entry name" value="ENDONUCLEASE_EXONUCLEASE_PHOSPHATASE FAMILY PROTEIN (AFU_ORTHOLOGUE AFUA_3G09210)"/>
    <property type="match status" value="1"/>
</dbReference>
<evidence type="ECO:0000256" key="1">
    <source>
        <dbReference type="SAM" id="SignalP"/>
    </source>
</evidence>
<feature type="signal peptide" evidence="1">
    <location>
        <begin position="1"/>
        <end position="22"/>
    </location>
</feature>
<evidence type="ECO:0000313" key="4">
    <source>
        <dbReference type="Proteomes" id="UP000245462"/>
    </source>
</evidence>
<keyword evidence="4" id="KW-1185">Reference proteome</keyword>
<dbReference type="Proteomes" id="UP000245462">
    <property type="component" value="Unassembled WGS sequence"/>
</dbReference>
<dbReference type="EMBL" id="QEKY01000001">
    <property type="protein sequence ID" value="PVZ15190.1"/>
    <property type="molecule type" value="Genomic_DNA"/>
</dbReference>
<gene>
    <name evidence="3" type="ORF">C7382_101121</name>
</gene>
<reference evidence="3 4" key="1">
    <citation type="submission" date="2018-04" db="EMBL/GenBank/DDBJ databases">
        <title>Genomic Encyclopedia of Type Strains, Phase IV (KMG-IV): sequencing the most valuable type-strain genomes for metagenomic binning, comparative biology and taxonomic classification.</title>
        <authorList>
            <person name="Goeker M."/>
        </authorList>
    </citation>
    <scope>NUCLEOTIDE SEQUENCE [LARGE SCALE GENOMIC DNA]</scope>
    <source>
        <strain evidence="3 4">DSM 28520</strain>
    </source>
</reference>
<comment type="caution">
    <text evidence="3">The sequence shown here is derived from an EMBL/GenBank/DDBJ whole genome shotgun (WGS) entry which is preliminary data.</text>
</comment>
<dbReference type="SUPFAM" id="SSF56219">
    <property type="entry name" value="DNase I-like"/>
    <property type="match status" value="1"/>
</dbReference>
<dbReference type="InterPro" id="IPR005135">
    <property type="entry name" value="Endo/exonuclease/phosphatase"/>
</dbReference>
<organism evidence="3 4">
    <name type="scientific">Porphyromonas loveana</name>
    <dbReference type="NCBI Taxonomy" id="1884669"/>
    <lineage>
        <taxon>Bacteria</taxon>
        <taxon>Pseudomonadati</taxon>
        <taxon>Bacteroidota</taxon>
        <taxon>Bacteroidia</taxon>
        <taxon>Bacteroidales</taxon>
        <taxon>Porphyromonadaceae</taxon>
        <taxon>Porphyromonas</taxon>
    </lineage>
</organism>
<protein>
    <recommendedName>
        <fullName evidence="2">Endonuclease/exonuclease/phosphatase domain-containing protein</fullName>
    </recommendedName>
</protein>
<feature type="domain" description="Endonuclease/exonuclease/phosphatase" evidence="2">
    <location>
        <begin position="32"/>
        <end position="344"/>
    </location>
</feature>
<dbReference type="PANTHER" id="PTHR42834">
    <property type="entry name" value="ENDONUCLEASE/EXONUCLEASE/PHOSPHATASE FAMILY PROTEIN (AFU_ORTHOLOGUE AFUA_3G09210)"/>
    <property type="match status" value="1"/>
</dbReference>
<evidence type="ECO:0000259" key="2">
    <source>
        <dbReference type="Pfam" id="PF19580"/>
    </source>
</evidence>
<dbReference type="InterPro" id="IPR036691">
    <property type="entry name" value="Endo/exonu/phosph_ase_sf"/>
</dbReference>
<accession>A0A2U1FT02</accession>
<proteinExistence type="predicted"/>
<sequence>MKKMMKALIPTLGIAAVAGSMAPAAKPVSFRVMTYNVENLFDTYDDKEKDDNDFLPDGKMEWTEGRYNRKLRQIASVISEVGQDNWPALVALAEIENDTVMTNLIRRTHLGRQGYQYVMTNSPDNRGIDVALLYLPEQFQLVHKEEFRIHFRESKDKRSRNILHARGRLANGDLLDVFVGHFPSRRGGVGESDPDRHDAAQLLRDKSDEILKSRKNAYILIMGDLNSNPSEAPLIQTLRAQNSLPKDGNASMSQLYNLTGNPVRQTPPGTTIYKGKWKQLDHIIVSGSFLRSESRVRYRDGSVKNVVLPRLVREAPYNVSRIVPNRTYQGVYYRGGHSDHLPVVADFIVDL</sequence>
<feature type="chain" id="PRO_5015538063" description="Endonuclease/exonuclease/phosphatase domain-containing protein" evidence="1">
    <location>
        <begin position="23"/>
        <end position="351"/>
    </location>
</feature>
<keyword evidence="1" id="KW-0732">Signal</keyword>
<name>A0A2U1FT02_9PORP</name>
<dbReference type="AlphaFoldDB" id="A0A2U1FT02"/>
<dbReference type="GO" id="GO:0003824">
    <property type="term" value="F:catalytic activity"/>
    <property type="evidence" value="ECO:0007669"/>
    <property type="project" value="InterPro"/>
</dbReference>
<dbReference type="Pfam" id="PF19580">
    <property type="entry name" value="Exo_endo_phos_3"/>
    <property type="match status" value="1"/>
</dbReference>
<dbReference type="Gene3D" id="3.60.10.10">
    <property type="entry name" value="Endonuclease/exonuclease/phosphatase"/>
    <property type="match status" value="1"/>
</dbReference>
<evidence type="ECO:0000313" key="3">
    <source>
        <dbReference type="EMBL" id="PVZ15190.1"/>
    </source>
</evidence>